<dbReference type="EC" id="3.1.3.12" evidence="4"/>
<name>A0A4Q9GNP5_9HYPH</name>
<keyword evidence="3 4" id="KW-0378">Hydrolase</keyword>
<dbReference type="Gene3D" id="3.40.50.1000">
    <property type="entry name" value="HAD superfamily/HAD-like"/>
    <property type="match status" value="1"/>
</dbReference>
<dbReference type="AlphaFoldDB" id="A0A4Q9GNP5"/>
<dbReference type="GO" id="GO:0046872">
    <property type="term" value="F:metal ion binding"/>
    <property type="evidence" value="ECO:0007669"/>
    <property type="project" value="UniProtKB-KW"/>
</dbReference>
<gene>
    <name evidence="6" type="primary">otsB</name>
    <name evidence="6" type="ORF">EYR15_01160</name>
</gene>
<dbReference type="InterPro" id="IPR003337">
    <property type="entry name" value="Trehalose_PPase"/>
</dbReference>
<protein>
    <recommendedName>
        <fullName evidence="4">Trehalose 6-phosphate phosphatase</fullName>
        <ecNumber evidence="4">3.1.3.12</ecNumber>
    </recommendedName>
</protein>
<comment type="cofactor">
    <cofactor evidence="4">
        <name>Mg(2+)</name>
        <dbReference type="ChEBI" id="CHEBI:18420"/>
    </cofactor>
</comment>
<comment type="function">
    <text evidence="4">Removes the phosphate from trehalose 6-phosphate to produce free trehalose.</text>
</comment>
<evidence type="ECO:0000256" key="1">
    <source>
        <dbReference type="ARBA" id="ARBA00005199"/>
    </source>
</evidence>
<dbReference type="InterPro" id="IPR023214">
    <property type="entry name" value="HAD_sf"/>
</dbReference>
<dbReference type="SUPFAM" id="SSF56784">
    <property type="entry name" value="HAD-like"/>
    <property type="match status" value="1"/>
</dbReference>
<evidence type="ECO:0000313" key="7">
    <source>
        <dbReference type="Proteomes" id="UP000291613"/>
    </source>
</evidence>
<reference evidence="6 7" key="1">
    <citation type="submission" date="2019-02" db="EMBL/GenBank/DDBJ databases">
        <title>Hansschlegelia quercus sp. nov., a novel methylotrophic bacterium from buds of oak (Quercus robur L.).</title>
        <authorList>
            <person name="Agafonova N.V."/>
            <person name="Kaparullina E.N."/>
            <person name="Grouzdev D.S."/>
            <person name="Doronina N.V."/>
        </authorList>
    </citation>
    <scope>NUCLEOTIDE SEQUENCE [LARGE SCALE GENOMIC DNA]</scope>
    <source>
        <strain evidence="6 7">Dub</strain>
    </source>
</reference>
<dbReference type="InterPro" id="IPR006379">
    <property type="entry name" value="HAD-SF_hydro_IIB"/>
</dbReference>
<dbReference type="InterPro" id="IPR036412">
    <property type="entry name" value="HAD-like_sf"/>
</dbReference>
<keyword evidence="4" id="KW-0479">Metal-binding</keyword>
<evidence type="ECO:0000256" key="2">
    <source>
        <dbReference type="ARBA" id="ARBA00008770"/>
    </source>
</evidence>
<comment type="catalytic activity">
    <reaction evidence="4">
        <text>alpha,alpha-trehalose 6-phosphate + H2O = alpha,alpha-trehalose + phosphate</text>
        <dbReference type="Rhea" id="RHEA:23420"/>
        <dbReference type="ChEBI" id="CHEBI:15377"/>
        <dbReference type="ChEBI" id="CHEBI:16551"/>
        <dbReference type="ChEBI" id="CHEBI:43474"/>
        <dbReference type="ChEBI" id="CHEBI:58429"/>
        <dbReference type="EC" id="3.1.3.12"/>
    </reaction>
</comment>
<comment type="similarity">
    <text evidence="2 4">Belongs to the trehalose phosphatase family.</text>
</comment>
<comment type="pathway">
    <text evidence="1 4">Glycan biosynthesis; trehalose biosynthesis.</text>
</comment>
<comment type="caution">
    <text evidence="6">The sequence shown here is derived from an EMBL/GenBank/DDBJ whole genome shotgun (WGS) entry which is preliminary data.</text>
</comment>
<proteinExistence type="inferred from homology"/>
<evidence type="ECO:0000256" key="3">
    <source>
        <dbReference type="ARBA" id="ARBA00022801"/>
    </source>
</evidence>
<dbReference type="CDD" id="cd01627">
    <property type="entry name" value="HAD_TPP"/>
    <property type="match status" value="1"/>
</dbReference>
<dbReference type="InterPro" id="IPR044651">
    <property type="entry name" value="OTSB-like"/>
</dbReference>
<dbReference type="PANTHER" id="PTHR43768:SF3">
    <property type="entry name" value="TREHALOSE 6-PHOSPHATE PHOSPHATASE"/>
    <property type="match status" value="1"/>
</dbReference>
<keyword evidence="4" id="KW-0460">Magnesium</keyword>
<dbReference type="Pfam" id="PF02358">
    <property type="entry name" value="Trehalose_PPase"/>
    <property type="match status" value="1"/>
</dbReference>
<dbReference type="PANTHER" id="PTHR43768">
    <property type="entry name" value="TREHALOSE 6-PHOSPHATE PHOSPHATASE"/>
    <property type="match status" value="1"/>
</dbReference>
<accession>A0A4Q9GNP5</accession>
<feature type="region of interest" description="Disordered" evidence="5">
    <location>
        <begin position="1"/>
        <end position="28"/>
    </location>
</feature>
<dbReference type="GO" id="GO:0005992">
    <property type="term" value="P:trehalose biosynthetic process"/>
    <property type="evidence" value="ECO:0007669"/>
    <property type="project" value="UniProtKB-UniPathway"/>
</dbReference>
<dbReference type="OrthoDB" id="9814913at2"/>
<evidence type="ECO:0000256" key="5">
    <source>
        <dbReference type="SAM" id="MobiDB-lite"/>
    </source>
</evidence>
<organism evidence="6 7">
    <name type="scientific">Hansschlegelia quercus</name>
    <dbReference type="NCBI Taxonomy" id="2528245"/>
    <lineage>
        <taxon>Bacteria</taxon>
        <taxon>Pseudomonadati</taxon>
        <taxon>Pseudomonadota</taxon>
        <taxon>Alphaproteobacteria</taxon>
        <taxon>Hyphomicrobiales</taxon>
        <taxon>Methylopilaceae</taxon>
        <taxon>Hansschlegelia</taxon>
    </lineage>
</organism>
<dbReference type="EMBL" id="SIUB01000001">
    <property type="protein sequence ID" value="TBN54805.1"/>
    <property type="molecule type" value="Genomic_DNA"/>
</dbReference>
<evidence type="ECO:0000313" key="6">
    <source>
        <dbReference type="EMBL" id="TBN54805.1"/>
    </source>
</evidence>
<evidence type="ECO:0000256" key="4">
    <source>
        <dbReference type="RuleBase" id="RU361117"/>
    </source>
</evidence>
<dbReference type="UniPathway" id="UPA00299"/>
<dbReference type="GO" id="GO:0004805">
    <property type="term" value="F:trehalose-phosphatase activity"/>
    <property type="evidence" value="ECO:0007669"/>
    <property type="project" value="UniProtKB-EC"/>
</dbReference>
<dbReference type="Gene3D" id="3.30.70.1020">
    <property type="entry name" value="Trehalose-6-phosphate phosphatase related protein, domain 2"/>
    <property type="match status" value="1"/>
</dbReference>
<sequence>MPMRSNAAAAKNAETPHTGRPTLPPAPEGFPDAVALFLDLDGTVLDLMPTPDAVWIPKDTIEAIGAVADKLDGALAILSGRSLEDIDRILAPLRLPAAALHGAELRRRGGGRVADGGSPPPERLVAALGAFVDARPGLSIEDKGASVAIHYRSTPQRESEVRERVAGLVAQFAPTHELQPGKMVVEVRPRGCHKGGALDLLMEEPPFAGRRPVVLGDDLTDEFAFESAVARGGDAILIGEINRASAATYALPDPEGVRAWIQALAVS</sequence>
<dbReference type="NCBIfam" id="TIGR01484">
    <property type="entry name" value="HAD-SF-IIB"/>
    <property type="match status" value="1"/>
</dbReference>
<keyword evidence="7" id="KW-1185">Reference proteome</keyword>
<dbReference type="Proteomes" id="UP000291613">
    <property type="component" value="Unassembled WGS sequence"/>
</dbReference>
<dbReference type="NCBIfam" id="TIGR00685">
    <property type="entry name" value="T6PP"/>
    <property type="match status" value="1"/>
</dbReference>